<sequence>MQSSWKAVLEVTKTALAQNDPPLVWGADVATCIHEQGTGLPSVELSPILLRCLLRGASNGPNFATMWSYIQHALSCHMVSALHMIALLTSRIIPTRQQQPEMYKVYLDLTGTYVFSFSSTKLMPCRDRVVKAVDESLQLSKSPEAPITEVGVVIVHFLFTLVARLAEAVYEDWKSNKGVMHGQMMHPGHEEKGEMGIEQLKRTNSLAAVHLMARIMHNKRTAGILRIARRNLQDQWALFVQRLQMVESLTNDPSSMAPKETVEALGLLANAIQQGLRPEWRPSQLPVIRSLLPTHSRSWSFGNAGGLGQSSLWLPFDIYMEAAMEGRRLSTSSNSEILADAMKAMQSVHAANWVDLFLGLWTAALRLVKRDRESFEGPNPHVESRLCMLLSILPIASGIVIEEEEKGQLHPENISGDDKERKVVGGRRAALETCLKVLGQFESLLIPPAVAVTAANQVAAKVAAFLSSGVQNLAADVSNSGKSAVGNMRHLIVDACIARGLMDKTAYFWLGSGGSLTNVPASPSQPSPWSAFMEGAPLTGSLRAALMSSPAGSVAELEKVYKTAILGPEEERAAAASILCGASLVRSWTVQELAVHFAVQLLSPPVGDNWGGNSGNALIGHAPMLYAALQGMNNADALNVLSLFGMFPEMAASLLPICEVFGSITNAKPVATSNGEELSAHMVFTVAFLQLVKLWKFHRPPLEHCLLGSGAGLGADLSLEYLLQLRNMQLASPAKQRMQVLGSTYTSPPNSAVITLDSFPRLRIWYMQHQACISSTVTGLVRNNPVHSVGDRLLAMMFKKVNKSSSAPSTPNEDVAGRPVLCAWDIIAAAPIVLEYALTACSHGTLPPRDLTTGLRDLVDYLPATIATIVSYCSAECTRGLWKYASMNGQDWPSPAANLLSIQGEVKDILAAAGVHTSSPSGTGGGNAPVSIPLPLAALIGLTITFKLDKFGDTVLSVAGPALESCSGAGPWFSMQVVAALWAQKVKRWHDYIVFAGSCHIFKQSKPALLQLLKSCFAVTLSTSGALGSKLQSHGGVGALLGHAACSPYAPGILYLRSYSTLHDIMFLSDETLVLVAEAVGELGGHVTEGELLGHANRLRCVQGSMSTSMSRVIQASSLGASLLYVSGGTTLVTKLFTESIPTWFLANSGSKGSQAPGGLILEGYAIAHFALLSGALAWGVSGSNAGLSVDSGVPVLMRRHHVLGSHMEFLASGLGGDLAVSCEQTLWRSYVVGFLALMVTCTPTWILELKIETLRKLATGLRFWHEHDLAVALLERGGPSAMGAAAELTLG</sequence>
<dbReference type="Gramene" id="Pp3c16_10580V3.5">
    <property type="protein sequence ID" value="Pp3c16_10580V3.5"/>
    <property type="gene ID" value="Pp3c16_10580"/>
</dbReference>
<evidence type="ECO:0000313" key="2">
    <source>
        <dbReference type="EnsemblPlants" id="Pp3c16_10580V3.1"/>
    </source>
</evidence>
<gene>
    <name evidence="2" type="primary">LOC112293579</name>
    <name evidence="1" type="ORF">PHYPA_020771</name>
</gene>
<dbReference type="Gramene" id="Pp3c16_10580V3.3">
    <property type="protein sequence ID" value="Pp3c16_10580V3.3"/>
    <property type="gene ID" value="Pp3c16_10580"/>
</dbReference>
<reference evidence="1 3" key="1">
    <citation type="journal article" date="2008" name="Science">
        <title>The Physcomitrella genome reveals evolutionary insights into the conquest of land by plants.</title>
        <authorList>
            <person name="Rensing S."/>
            <person name="Lang D."/>
            <person name="Zimmer A."/>
            <person name="Terry A."/>
            <person name="Salamov A."/>
            <person name="Shapiro H."/>
            <person name="Nishiyama T."/>
            <person name="Perroud P.-F."/>
            <person name="Lindquist E."/>
            <person name="Kamisugi Y."/>
            <person name="Tanahashi T."/>
            <person name="Sakakibara K."/>
            <person name="Fujita T."/>
            <person name="Oishi K."/>
            <person name="Shin-I T."/>
            <person name="Kuroki Y."/>
            <person name="Toyoda A."/>
            <person name="Suzuki Y."/>
            <person name="Hashimoto A."/>
            <person name="Yamaguchi K."/>
            <person name="Sugano A."/>
            <person name="Kohara Y."/>
            <person name="Fujiyama A."/>
            <person name="Anterola A."/>
            <person name="Aoki S."/>
            <person name="Ashton N."/>
            <person name="Barbazuk W.B."/>
            <person name="Barker E."/>
            <person name="Bennetzen J."/>
            <person name="Bezanilla M."/>
            <person name="Blankenship R."/>
            <person name="Cho S.H."/>
            <person name="Dutcher S."/>
            <person name="Estelle M."/>
            <person name="Fawcett J.A."/>
            <person name="Gundlach H."/>
            <person name="Hanada K."/>
            <person name="Heyl A."/>
            <person name="Hicks K.A."/>
            <person name="Hugh J."/>
            <person name="Lohr M."/>
            <person name="Mayer K."/>
            <person name="Melkozernov A."/>
            <person name="Murata T."/>
            <person name="Nelson D."/>
            <person name="Pils B."/>
            <person name="Prigge M."/>
            <person name="Reiss B."/>
            <person name="Renner T."/>
            <person name="Rombauts S."/>
            <person name="Rushton P."/>
            <person name="Sanderfoot A."/>
            <person name="Schween G."/>
            <person name="Shiu S.-H."/>
            <person name="Stueber K."/>
            <person name="Theodoulou F.L."/>
            <person name="Tu H."/>
            <person name="Van de Peer Y."/>
            <person name="Verrier P.J."/>
            <person name="Waters E."/>
            <person name="Wood A."/>
            <person name="Yang L."/>
            <person name="Cove D."/>
            <person name="Cuming A."/>
            <person name="Hasebe M."/>
            <person name="Lucas S."/>
            <person name="Mishler D.B."/>
            <person name="Reski R."/>
            <person name="Grigoriev I."/>
            <person name="Quatrano R.S."/>
            <person name="Boore J.L."/>
        </authorList>
    </citation>
    <scope>NUCLEOTIDE SEQUENCE [LARGE SCALE GENOMIC DNA]</scope>
    <source>
        <strain evidence="2 3">cv. Gransden 2004</strain>
    </source>
</reference>
<dbReference type="GeneID" id="112293579"/>
<dbReference type="Gramene" id="Pp3c16_10580V3.2">
    <property type="protein sequence ID" value="Pp3c16_10580V3.2"/>
    <property type="gene ID" value="Pp3c16_10580"/>
</dbReference>
<evidence type="ECO:0000313" key="1">
    <source>
        <dbReference type="EMBL" id="PNR37662.1"/>
    </source>
</evidence>
<name>A0A2K1J808_PHYPA</name>
<dbReference type="STRING" id="3218.A0A2K1J808"/>
<dbReference type="EnsemblPlants" id="Pp3c16_10580V3.2">
    <property type="protein sequence ID" value="Pp3c16_10580V3.2"/>
    <property type="gene ID" value="Pp3c16_10580"/>
</dbReference>
<dbReference type="GO" id="GO:0016592">
    <property type="term" value="C:mediator complex"/>
    <property type="evidence" value="ECO:0007669"/>
    <property type="project" value="InterPro"/>
</dbReference>
<dbReference type="Gramene" id="Pp3c16_10580V3.1">
    <property type="protein sequence ID" value="Pp3c16_10580V3.1"/>
    <property type="gene ID" value="Pp3c16_10580"/>
</dbReference>
<dbReference type="EnsemblPlants" id="Pp3c16_10580V3.5">
    <property type="protein sequence ID" value="Pp3c16_10580V3.5"/>
    <property type="gene ID" value="Pp3c16_10580"/>
</dbReference>
<dbReference type="Proteomes" id="UP000006727">
    <property type="component" value="Chromosome 16"/>
</dbReference>
<dbReference type="EnsemblPlants" id="Pp3c16_10580V3.4">
    <property type="protein sequence ID" value="Pp3c16_10580V3.4"/>
    <property type="gene ID" value="Pp3c16_10580"/>
</dbReference>
<dbReference type="EnsemblPlants" id="Pp3c16_10580V3.3">
    <property type="protein sequence ID" value="Pp3c16_10580V3.3"/>
    <property type="gene ID" value="Pp3c16_10580"/>
</dbReference>
<organism evidence="1">
    <name type="scientific">Physcomitrium patens</name>
    <name type="common">Spreading-leaved earth moss</name>
    <name type="synonym">Physcomitrella patens</name>
    <dbReference type="NCBI Taxonomy" id="3218"/>
    <lineage>
        <taxon>Eukaryota</taxon>
        <taxon>Viridiplantae</taxon>
        <taxon>Streptophyta</taxon>
        <taxon>Embryophyta</taxon>
        <taxon>Bryophyta</taxon>
        <taxon>Bryophytina</taxon>
        <taxon>Bryopsida</taxon>
        <taxon>Funariidae</taxon>
        <taxon>Funariales</taxon>
        <taxon>Funariaceae</taxon>
        <taxon>Physcomitrium</taxon>
    </lineage>
</organism>
<dbReference type="GO" id="GO:2000762">
    <property type="term" value="P:regulation of phenylpropanoid metabolic process"/>
    <property type="evidence" value="ECO:0007669"/>
    <property type="project" value="InterPro"/>
</dbReference>
<dbReference type="EMBL" id="ABEU02000016">
    <property type="protein sequence ID" value="PNR37662.1"/>
    <property type="molecule type" value="Genomic_DNA"/>
</dbReference>
<dbReference type="EnsemblPlants" id="Pp3c16_10580V3.1">
    <property type="protein sequence ID" value="Pp3c16_10580V3.1"/>
    <property type="gene ID" value="Pp3c16_10580"/>
</dbReference>
<keyword evidence="3" id="KW-1185">Reference proteome</keyword>
<reference evidence="1 3" key="2">
    <citation type="journal article" date="2018" name="Plant J.">
        <title>The Physcomitrella patens chromosome-scale assembly reveals moss genome structure and evolution.</title>
        <authorList>
            <person name="Lang D."/>
            <person name="Ullrich K.K."/>
            <person name="Murat F."/>
            <person name="Fuchs J."/>
            <person name="Jenkins J."/>
            <person name="Haas F.B."/>
            <person name="Piednoel M."/>
            <person name="Gundlach H."/>
            <person name="Van Bel M."/>
            <person name="Meyberg R."/>
            <person name="Vives C."/>
            <person name="Morata J."/>
            <person name="Symeonidi A."/>
            <person name="Hiss M."/>
            <person name="Muchero W."/>
            <person name="Kamisugi Y."/>
            <person name="Saleh O."/>
            <person name="Blanc G."/>
            <person name="Decker E.L."/>
            <person name="van Gessel N."/>
            <person name="Grimwood J."/>
            <person name="Hayes R.D."/>
            <person name="Graham S.W."/>
            <person name="Gunter L.E."/>
            <person name="McDaniel S.F."/>
            <person name="Hoernstein S.N.W."/>
            <person name="Larsson A."/>
            <person name="Li F.W."/>
            <person name="Perroud P.F."/>
            <person name="Phillips J."/>
            <person name="Ranjan P."/>
            <person name="Rokshar D.S."/>
            <person name="Rothfels C.J."/>
            <person name="Schneider L."/>
            <person name="Shu S."/>
            <person name="Stevenson D.W."/>
            <person name="Thummler F."/>
            <person name="Tillich M."/>
            <person name="Villarreal Aguilar J.C."/>
            <person name="Widiez T."/>
            <person name="Wong G.K."/>
            <person name="Wymore A."/>
            <person name="Zhang Y."/>
            <person name="Zimmer A.D."/>
            <person name="Quatrano R.S."/>
            <person name="Mayer K.F.X."/>
            <person name="Goodstein D."/>
            <person name="Casacuberta J.M."/>
            <person name="Vandepoele K."/>
            <person name="Reski R."/>
            <person name="Cuming A.C."/>
            <person name="Tuskan G.A."/>
            <person name="Maumus F."/>
            <person name="Salse J."/>
            <person name="Schmutz J."/>
            <person name="Rensing S.A."/>
        </authorList>
    </citation>
    <scope>NUCLEOTIDE SEQUENCE [LARGE SCALE GENOMIC DNA]</scope>
    <source>
        <strain evidence="2 3">cv. Gransden 2004</strain>
    </source>
</reference>
<dbReference type="FunCoup" id="A0A2K1J808">
    <property type="interactions" value="1119"/>
</dbReference>
<dbReference type="InterPro" id="IPR039638">
    <property type="entry name" value="MED33A/B"/>
</dbReference>
<dbReference type="PaxDb" id="3218-PP1S106_135V6.1"/>
<evidence type="ECO:0008006" key="4">
    <source>
        <dbReference type="Google" id="ProtNLM"/>
    </source>
</evidence>
<protein>
    <recommendedName>
        <fullName evidence="4">Mediator of RNA polymerase II transcription subunit 33A</fullName>
    </recommendedName>
</protein>
<dbReference type="Gramene" id="Pp3c16_10580V3.4">
    <property type="protein sequence ID" value="Pp3c16_10580V3.4"/>
    <property type="gene ID" value="Pp3c16_10580"/>
</dbReference>
<dbReference type="RefSeq" id="XP_073395570.1">
    <property type="nucleotide sequence ID" value="XM_073539469.1"/>
</dbReference>
<reference evidence="2" key="3">
    <citation type="submission" date="2020-12" db="UniProtKB">
        <authorList>
            <consortium name="EnsemblPlants"/>
        </authorList>
    </citation>
    <scope>IDENTIFICATION</scope>
</reference>
<dbReference type="PANTHER" id="PTHR33739">
    <property type="entry name" value="OS07G0681500 PROTEIN"/>
    <property type="match status" value="1"/>
</dbReference>
<proteinExistence type="predicted"/>
<evidence type="ECO:0000313" key="3">
    <source>
        <dbReference type="Proteomes" id="UP000006727"/>
    </source>
</evidence>
<accession>A0A2K1J808</accession>
<dbReference type="PANTHER" id="PTHR33739:SF3">
    <property type="entry name" value="OS07G0681500 PROTEIN"/>
    <property type="match status" value="1"/>
</dbReference>